<dbReference type="Gene3D" id="3.55.50.30">
    <property type="match status" value="1"/>
</dbReference>
<evidence type="ECO:0008006" key="4">
    <source>
        <dbReference type="Google" id="ProtNLM"/>
    </source>
</evidence>
<dbReference type="EMBL" id="BAQD01000011">
    <property type="protein sequence ID" value="GBQ06322.1"/>
    <property type="molecule type" value="Genomic_DNA"/>
</dbReference>
<dbReference type="Proteomes" id="UP001062901">
    <property type="component" value="Unassembled WGS sequence"/>
</dbReference>
<proteinExistence type="predicted"/>
<feature type="signal peptide" evidence="1">
    <location>
        <begin position="1"/>
        <end position="34"/>
    </location>
</feature>
<accession>A0ABQ0NY44</accession>
<keyword evidence="3" id="KW-1185">Reference proteome</keyword>
<protein>
    <recommendedName>
        <fullName evidence="4">Secretin/TonB short N-terminal domain-containing protein</fullName>
    </recommendedName>
</protein>
<sequence length="119" mass="13697">MMSVRYGVVFMSLRFIPMIVLLGMSMMAPSAAHAVCSLNQTLPYHYPAQRMDETLQDFAHRSGCFVQISPDAMRDHQTASIRGRYRPLTALRRLIRHIPNLRAESTEEGLLVREIRHRT</sequence>
<evidence type="ECO:0000313" key="2">
    <source>
        <dbReference type="EMBL" id="GBQ06322.1"/>
    </source>
</evidence>
<gene>
    <name evidence="2" type="ORF">AA15669_0881</name>
</gene>
<evidence type="ECO:0000313" key="3">
    <source>
        <dbReference type="Proteomes" id="UP001062901"/>
    </source>
</evidence>
<feature type="chain" id="PRO_5045788548" description="Secretin/TonB short N-terminal domain-containing protein" evidence="1">
    <location>
        <begin position="35"/>
        <end position="119"/>
    </location>
</feature>
<name>A0ABQ0NY44_9PROT</name>
<keyword evidence="1" id="KW-0732">Signal</keyword>
<comment type="caution">
    <text evidence="2">The sequence shown here is derived from an EMBL/GenBank/DDBJ whole genome shotgun (WGS) entry which is preliminary data.</text>
</comment>
<evidence type="ECO:0000256" key="1">
    <source>
        <dbReference type="SAM" id="SignalP"/>
    </source>
</evidence>
<reference evidence="2" key="1">
    <citation type="submission" date="2013-04" db="EMBL/GenBank/DDBJ databases">
        <title>The genome sequencing project of 58 acetic acid bacteria.</title>
        <authorList>
            <person name="Okamoto-Kainuma A."/>
            <person name="Ishikawa M."/>
            <person name="Umino S."/>
            <person name="Koizumi Y."/>
            <person name="Shiwa Y."/>
            <person name="Yoshikawa H."/>
            <person name="Matsutani M."/>
            <person name="Matsushita K."/>
        </authorList>
    </citation>
    <scope>NUCLEOTIDE SEQUENCE</scope>
    <source>
        <strain evidence="2">DSM 15669</strain>
    </source>
</reference>
<organism evidence="2 3">
    <name type="scientific">Saccharibacter floricola DSM 15669</name>
    <dbReference type="NCBI Taxonomy" id="1123227"/>
    <lineage>
        <taxon>Bacteria</taxon>
        <taxon>Pseudomonadati</taxon>
        <taxon>Pseudomonadota</taxon>
        <taxon>Alphaproteobacteria</taxon>
        <taxon>Acetobacterales</taxon>
        <taxon>Acetobacteraceae</taxon>
        <taxon>Saccharibacter</taxon>
    </lineage>
</organism>